<dbReference type="PANTHER" id="PTHR21137:SF35">
    <property type="entry name" value="ODORANT RECEPTOR 19A-RELATED"/>
    <property type="match status" value="1"/>
</dbReference>
<keyword evidence="7" id="KW-0472">Membrane</keyword>
<protein>
    <submittedName>
        <fullName evidence="10">Uncharacterized protein</fullName>
    </submittedName>
</protein>
<evidence type="ECO:0000313" key="10">
    <source>
        <dbReference type="EMBL" id="KAK1137078.1"/>
    </source>
</evidence>
<keyword evidence="9" id="KW-0807">Transducer</keyword>
<evidence type="ECO:0000256" key="6">
    <source>
        <dbReference type="ARBA" id="ARBA00022989"/>
    </source>
</evidence>
<dbReference type="GO" id="GO:0005549">
    <property type="term" value="F:odorant binding"/>
    <property type="evidence" value="ECO:0007669"/>
    <property type="project" value="InterPro"/>
</dbReference>
<dbReference type="PANTHER" id="PTHR21137">
    <property type="entry name" value="ODORANT RECEPTOR"/>
    <property type="match status" value="1"/>
</dbReference>
<gene>
    <name evidence="10" type="ORF">K0M31_001605</name>
</gene>
<dbReference type="AlphaFoldDB" id="A0AA40GFV5"/>
<evidence type="ECO:0000256" key="8">
    <source>
        <dbReference type="ARBA" id="ARBA00023170"/>
    </source>
</evidence>
<keyword evidence="3" id="KW-0716">Sensory transduction</keyword>
<dbReference type="GO" id="GO:0004984">
    <property type="term" value="F:olfactory receptor activity"/>
    <property type="evidence" value="ECO:0007669"/>
    <property type="project" value="InterPro"/>
</dbReference>
<dbReference type="EMBL" id="JAHYIQ010000001">
    <property type="protein sequence ID" value="KAK1137078.1"/>
    <property type="molecule type" value="Genomic_DNA"/>
</dbReference>
<evidence type="ECO:0000256" key="4">
    <source>
        <dbReference type="ARBA" id="ARBA00022692"/>
    </source>
</evidence>
<keyword evidence="2" id="KW-1003">Cell membrane</keyword>
<evidence type="ECO:0000256" key="5">
    <source>
        <dbReference type="ARBA" id="ARBA00022725"/>
    </source>
</evidence>
<evidence type="ECO:0000256" key="2">
    <source>
        <dbReference type="ARBA" id="ARBA00022475"/>
    </source>
</evidence>
<keyword evidence="5" id="KW-0552">Olfaction</keyword>
<organism evidence="10 11">
    <name type="scientific">Melipona bicolor</name>
    <dbReference type="NCBI Taxonomy" id="60889"/>
    <lineage>
        <taxon>Eukaryota</taxon>
        <taxon>Metazoa</taxon>
        <taxon>Ecdysozoa</taxon>
        <taxon>Arthropoda</taxon>
        <taxon>Hexapoda</taxon>
        <taxon>Insecta</taxon>
        <taxon>Pterygota</taxon>
        <taxon>Neoptera</taxon>
        <taxon>Endopterygota</taxon>
        <taxon>Hymenoptera</taxon>
        <taxon>Apocrita</taxon>
        <taxon>Aculeata</taxon>
        <taxon>Apoidea</taxon>
        <taxon>Anthophila</taxon>
        <taxon>Apidae</taxon>
        <taxon>Melipona</taxon>
    </lineage>
</organism>
<evidence type="ECO:0000256" key="9">
    <source>
        <dbReference type="ARBA" id="ARBA00023224"/>
    </source>
</evidence>
<dbReference type="Pfam" id="PF02949">
    <property type="entry name" value="7tm_6"/>
    <property type="match status" value="1"/>
</dbReference>
<keyword evidence="11" id="KW-1185">Reference proteome</keyword>
<evidence type="ECO:0000256" key="7">
    <source>
        <dbReference type="ARBA" id="ARBA00023136"/>
    </source>
</evidence>
<evidence type="ECO:0000256" key="1">
    <source>
        <dbReference type="ARBA" id="ARBA00004651"/>
    </source>
</evidence>
<sequence length="186" mass="21427">MPDLMNKEKQRRNELSYKESTCFTDECYTIFKKYIRQHQALIAYCEKLEEVFNWIILEQVLMFSLLICLDGYQVLLSDAPIRIRLIFSFHIGGCLCQLLMFTYSCDCIIHESMGVSIAAYRAPWPLLSMTTSGRMMQKDLTLVIMRSSVPCCLTGKGFFIVSLETYTNVISTAASYFALLKQRDVS</sequence>
<dbReference type="GO" id="GO:0007165">
    <property type="term" value="P:signal transduction"/>
    <property type="evidence" value="ECO:0007669"/>
    <property type="project" value="UniProtKB-KW"/>
</dbReference>
<reference evidence="10" key="1">
    <citation type="submission" date="2021-10" db="EMBL/GenBank/DDBJ databases">
        <title>Melipona bicolor Genome sequencing and assembly.</title>
        <authorList>
            <person name="Araujo N.S."/>
            <person name="Arias M.C."/>
        </authorList>
    </citation>
    <scope>NUCLEOTIDE SEQUENCE</scope>
    <source>
        <strain evidence="10">USP_2M_L1-L4_2017</strain>
        <tissue evidence="10">Whole body</tissue>
    </source>
</reference>
<evidence type="ECO:0000256" key="3">
    <source>
        <dbReference type="ARBA" id="ARBA00022606"/>
    </source>
</evidence>
<evidence type="ECO:0000313" key="11">
    <source>
        <dbReference type="Proteomes" id="UP001177670"/>
    </source>
</evidence>
<proteinExistence type="predicted"/>
<comment type="subcellular location">
    <subcellularLocation>
        <location evidence="1">Cell membrane</location>
        <topology evidence="1">Multi-pass membrane protein</topology>
    </subcellularLocation>
</comment>
<comment type="caution">
    <text evidence="10">The sequence shown here is derived from an EMBL/GenBank/DDBJ whole genome shotgun (WGS) entry which is preliminary data.</text>
</comment>
<dbReference type="InterPro" id="IPR004117">
    <property type="entry name" value="7tm6_olfct_rcpt"/>
</dbReference>
<accession>A0AA40GFV5</accession>
<dbReference type="Proteomes" id="UP001177670">
    <property type="component" value="Unassembled WGS sequence"/>
</dbReference>
<dbReference type="GO" id="GO:0005886">
    <property type="term" value="C:plasma membrane"/>
    <property type="evidence" value="ECO:0007669"/>
    <property type="project" value="UniProtKB-SubCell"/>
</dbReference>
<name>A0AA40GFV5_9HYME</name>
<keyword evidence="8" id="KW-0675">Receptor</keyword>
<keyword evidence="6" id="KW-1133">Transmembrane helix</keyword>
<keyword evidence="4" id="KW-0812">Transmembrane</keyword>